<dbReference type="Pfam" id="PF00160">
    <property type="entry name" value="Pro_isomerase"/>
    <property type="match status" value="1"/>
</dbReference>
<dbReference type="Proteomes" id="UP000664495">
    <property type="component" value="Unassembled WGS sequence"/>
</dbReference>
<dbReference type="InterPro" id="IPR002130">
    <property type="entry name" value="Cyclophilin-type_PPIase_dom"/>
</dbReference>
<evidence type="ECO:0000256" key="1">
    <source>
        <dbReference type="ARBA" id="ARBA00000971"/>
    </source>
</evidence>
<evidence type="ECO:0000256" key="2">
    <source>
        <dbReference type="ARBA" id="ARBA00002388"/>
    </source>
</evidence>
<dbReference type="PANTHER" id="PTHR45625">
    <property type="entry name" value="PEPTIDYL-PROLYL CIS-TRANS ISOMERASE-RELATED"/>
    <property type="match status" value="1"/>
</dbReference>
<comment type="function">
    <text evidence="2">PPIases accelerate the folding of proteins. It catalyzes the cis-trans isomerization of proline imidic peptide bonds in oligopeptides.</text>
</comment>
<dbReference type="GO" id="GO:0016853">
    <property type="term" value="F:isomerase activity"/>
    <property type="evidence" value="ECO:0007669"/>
    <property type="project" value="UniProtKB-KW"/>
</dbReference>
<keyword evidence="5 7" id="KW-0413">Isomerase</keyword>
<evidence type="ECO:0000313" key="8">
    <source>
        <dbReference type="Proteomes" id="UP000664495"/>
    </source>
</evidence>
<organism evidence="7 8">
    <name type="scientific">Candidatus Enterococcus murrayae</name>
    <dbReference type="NCBI Taxonomy" id="2815321"/>
    <lineage>
        <taxon>Bacteria</taxon>
        <taxon>Bacillati</taxon>
        <taxon>Bacillota</taxon>
        <taxon>Bacilli</taxon>
        <taxon>Lactobacillales</taxon>
        <taxon>Enterococcaceae</taxon>
        <taxon>Enterococcus</taxon>
    </lineage>
</organism>
<sequence>MKKSKGILAAGILGAAAIVVKKKLEAEPVRKHLIPRHWDEQEIKERMQSFTEELATGDEEGIGSFFLGKEGKHFNPLKGQELTFLETHFLSLFKVKGNSDNNLRGLISYRVATAKKEYTYLIKVARLNVGEKLEWYIQKVVQQDRGIKYPNQYLLQLTPIRPHEELCQIETDAGTITMRLFQQDAPKAVKNWRGLAKQGFYDGTPFARVIKDFVIQGGALDGSGNEAESIYGGYFEDEVDEGLYHFDGAVCLGNHGPNTNGNQFYIVERNHVDQEQLYRMNLPLKVRSHYEAVGGIPELDGRYTVFGQVIEGMAVVREIADQVTNEEDAPLNPIRIQKITFKKASQS</sequence>
<name>A0ABS3HGB9_9ENTE</name>
<dbReference type="SUPFAM" id="SSF50891">
    <property type="entry name" value="Cyclophilin-like"/>
    <property type="match status" value="1"/>
</dbReference>
<dbReference type="EC" id="5.2.1.8" evidence="3"/>
<dbReference type="EMBL" id="JAFLVR010000020">
    <property type="protein sequence ID" value="MBO0452501.1"/>
    <property type="molecule type" value="Genomic_DNA"/>
</dbReference>
<comment type="catalytic activity">
    <reaction evidence="1">
        <text>[protein]-peptidylproline (omega=180) = [protein]-peptidylproline (omega=0)</text>
        <dbReference type="Rhea" id="RHEA:16237"/>
        <dbReference type="Rhea" id="RHEA-COMP:10747"/>
        <dbReference type="Rhea" id="RHEA-COMP:10748"/>
        <dbReference type="ChEBI" id="CHEBI:83833"/>
        <dbReference type="ChEBI" id="CHEBI:83834"/>
        <dbReference type="EC" id="5.2.1.8"/>
    </reaction>
</comment>
<keyword evidence="8" id="KW-1185">Reference proteome</keyword>
<evidence type="ECO:0000256" key="3">
    <source>
        <dbReference type="ARBA" id="ARBA00013194"/>
    </source>
</evidence>
<accession>A0ABS3HGB9</accession>
<dbReference type="RefSeq" id="WP_207108269.1">
    <property type="nucleotide sequence ID" value="NZ_JAFLVR010000020.1"/>
</dbReference>
<dbReference type="InterPro" id="IPR029000">
    <property type="entry name" value="Cyclophilin-like_dom_sf"/>
</dbReference>
<dbReference type="CDD" id="cd00317">
    <property type="entry name" value="cyclophilin"/>
    <property type="match status" value="1"/>
</dbReference>
<evidence type="ECO:0000259" key="6">
    <source>
        <dbReference type="PROSITE" id="PS50072"/>
    </source>
</evidence>
<dbReference type="PRINTS" id="PR00153">
    <property type="entry name" value="CSAPPISMRASE"/>
</dbReference>
<dbReference type="PROSITE" id="PS50072">
    <property type="entry name" value="CSA_PPIASE_2"/>
    <property type="match status" value="1"/>
</dbReference>
<proteinExistence type="predicted"/>
<dbReference type="InterPro" id="IPR044666">
    <property type="entry name" value="Cyclophilin_A-like"/>
</dbReference>
<evidence type="ECO:0000256" key="4">
    <source>
        <dbReference type="ARBA" id="ARBA00023110"/>
    </source>
</evidence>
<dbReference type="PANTHER" id="PTHR45625:SF4">
    <property type="entry name" value="PEPTIDYLPROLYL ISOMERASE DOMAIN AND WD REPEAT-CONTAINING PROTEIN 1"/>
    <property type="match status" value="1"/>
</dbReference>
<keyword evidence="4" id="KW-0697">Rotamase</keyword>
<dbReference type="Gene3D" id="2.40.100.10">
    <property type="entry name" value="Cyclophilin-like"/>
    <property type="match status" value="1"/>
</dbReference>
<protein>
    <recommendedName>
        <fullName evidence="3">peptidylprolyl isomerase</fullName>
        <ecNumber evidence="3">5.2.1.8</ecNumber>
    </recommendedName>
</protein>
<evidence type="ECO:0000256" key="5">
    <source>
        <dbReference type="ARBA" id="ARBA00023235"/>
    </source>
</evidence>
<evidence type="ECO:0000313" key="7">
    <source>
        <dbReference type="EMBL" id="MBO0452501.1"/>
    </source>
</evidence>
<comment type="caution">
    <text evidence="7">The sequence shown here is derived from an EMBL/GenBank/DDBJ whole genome shotgun (WGS) entry which is preliminary data.</text>
</comment>
<feature type="domain" description="PPIase cyclophilin-type" evidence="6">
    <location>
        <begin position="163"/>
        <end position="341"/>
    </location>
</feature>
<gene>
    <name evidence="7" type="ORF">JZO85_09485</name>
</gene>
<reference evidence="7 8" key="1">
    <citation type="submission" date="2021-03" db="EMBL/GenBank/DDBJ databases">
        <title>Enterococcal diversity collection.</title>
        <authorList>
            <person name="Gilmore M.S."/>
            <person name="Schwartzman J."/>
            <person name="Van Tyne D."/>
            <person name="Martin M."/>
            <person name="Earl A.M."/>
            <person name="Manson A.L."/>
            <person name="Straub T."/>
            <person name="Salamzade R."/>
            <person name="Saavedra J."/>
            <person name="Lebreton F."/>
            <person name="Prichula J."/>
            <person name="Schaufler K."/>
            <person name="Gaca A."/>
            <person name="Sgardioli B."/>
            <person name="Wagenaar J."/>
            <person name="Strong T."/>
        </authorList>
    </citation>
    <scope>NUCLEOTIDE SEQUENCE [LARGE SCALE GENOMIC DNA]</scope>
    <source>
        <strain evidence="7 8">MJM16</strain>
    </source>
</reference>